<dbReference type="Gene3D" id="3.40.50.410">
    <property type="entry name" value="von Willebrand factor, type A domain"/>
    <property type="match status" value="10"/>
</dbReference>
<evidence type="ECO:0000256" key="4">
    <source>
        <dbReference type="ARBA" id="ARBA00023157"/>
    </source>
</evidence>
<feature type="domain" description="BPTI/Kunitz inhibitor" evidence="8">
    <location>
        <begin position="2680"/>
        <end position="2730"/>
    </location>
</feature>
<dbReference type="SMART" id="SM00131">
    <property type="entry name" value="KU"/>
    <property type="match status" value="1"/>
</dbReference>
<dbReference type="Pfam" id="PF00092">
    <property type="entry name" value="VWA"/>
    <property type="match status" value="10"/>
</dbReference>
<dbReference type="InterPro" id="IPR002035">
    <property type="entry name" value="VWF_A"/>
</dbReference>
<evidence type="ECO:0000256" key="1">
    <source>
        <dbReference type="ARBA" id="ARBA00004498"/>
    </source>
</evidence>
<feature type="region of interest" description="Disordered" evidence="5">
    <location>
        <begin position="1806"/>
        <end position="2132"/>
    </location>
</feature>
<feature type="domain" description="VWFA" evidence="7">
    <location>
        <begin position="1406"/>
        <end position="1581"/>
    </location>
</feature>
<keyword evidence="2" id="KW-0272">Extracellular matrix</keyword>
<accession>A0ABM5GPK5</accession>
<dbReference type="InterPro" id="IPR002223">
    <property type="entry name" value="Kunitz_BPTI"/>
</dbReference>
<dbReference type="SMART" id="SM00327">
    <property type="entry name" value="VWA"/>
    <property type="match status" value="11"/>
</dbReference>
<evidence type="ECO:0000313" key="9">
    <source>
        <dbReference type="Proteomes" id="UP001652642"/>
    </source>
</evidence>
<feature type="domain" description="VWFA" evidence="7">
    <location>
        <begin position="2164"/>
        <end position="2307"/>
    </location>
</feature>
<reference evidence="10" key="1">
    <citation type="submission" date="2025-08" db="UniProtKB">
        <authorList>
            <consortium name="RefSeq"/>
        </authorList>
    </citation>
    <scope>IDENTIFICATION</scope>
</reference>
<organism evidence="9 10">
    <name type="scientific">Pogona vitticeps</name>
    <name type="common">central bearded dragon</name>
    <dbReference type="NCBI Taxonomy" id="103695"/>
    <lineage>
        <taxon>Eukaryota</taxon>
        <taxon>Metazoa</taxon>
        <taxon>Chordata</taxon>
        <taxon>Craniata</taxon>
        <taxon>Vertebrata</taxon>
        <taxon>Euteleostomi</taxon>
        <taxon>Lepidosauria</taxon>
        <taxon>Squamata</taxon>
        <taxon>Bifurcata</taxon>
        <taxon>Unidentata</taxon>
        <taxon>Episquamata</taxon>
        <taxon>Toxicofera</taxon>
        <taxon>Iguania</taxon>
        <taxon>Acrodonta</taxon>
        <taxon>Agamidae</taxon>
        <taxon>Amphibolurinae</taxon>
        <taxon>Pogona</taxon>
    </lineage>
</organism>
<evidence type="ECO:0000256" key="3">
    <source>
        <dbReference type="ARBA" id="ARBA00023119"/>
    </source>
</evidence>
<dbReference type="CDD" id="cd22630">
    <property type="entry name" value="Kunitz_collagen_alpha6_VI"/>
    <property type="match status" value="1"/>
</dbReference>
<feature type="domain" description="VWFA" evidence="7">
    <location>
        <begin position="33"/>
        <end position="207"/>
    </location>
</feature>
<dbReference type="GeneID" id="110086127"/>
<dbReference type="CDD" id="cd01450">
    <property type="entry name" value="vWFA_subfamily_ECM"/>
    <property type="match status" value="3"/>
</dbReference>
<dbReference type="InterPro" id="IPR036465">
    <property type="entry name" value="vWFA_dom_sf"/>
</dbReference>
<dbReference type="Proteomes" id="UP001652642">
    <property type="component" value="Chromosome 6"/>
</dbReference>
<feature type="compositionally biased region" description="Low complexity" evidence="5">
    <location>
        <begin position="1903"/>
        <end position="1912"/>
    </location>
</feature>
<dbReference type="PANTHER" id="PTHR24020:SF86">
    <property type="entry name" value="COLLAGEN, TYPE VI, ALPHA 4"/>
    <property type="match status" value="1"/>
</dbReference>
<feature type="chain" id="PRO_5045745823" evidence="6">
    <location>
        <begin position="20"/>
        <end position="2735"/>
    </location>
</feature>
<dbReference type="CDD" id="cd01472">
    <property type="entry name" value="vWA_collagen"/>
    <property type="match status" value="3"/>
</dbReference>
<protein>
    <submittedName>
        <fullName evidence="10">Collagen alpha-4(VI) chain-like</fullName>
    </submittedName>
</protein>
<dbReference type="PRINTS" id="PR00453">
    <property type="entry name" value="VWFADOMAIN"/>
</dbReference>
<dbReference type="PROSITE" id="PS50279">
    <property type="entry name" value="BPTI_KUNITZ_2"/>
    <property type="match status" value="1"/>
</dbReference>
<feature type="signal peptide" evidence="6">
    <location>
        <begin position="1"/>
        <end position="19"/>
    </location>
</feature>
<dbReference type="PANTHER" id="PTHR24020">
    <property type="entry name" value="COLLAGEN ALPHA"/>
    <property type="match status" value="1"/>
</dbReference>
<comment type="subcellular location">
    <subcellularLocation>
        <location evidence="1">Secreted</location>
        <location evidence="1">Extracellular space</location>
        <location evidence="1">Extracellular matrix</location>
    </subcellularLocation>
</comment>
<feature type="domain" description="VWFA" evidence="7">
    <location>
        <begin position="634"/>
        <end position="813"/>
    </location>
</feature>
<dbReference type="SUPFAM" id="SSF53300">
    <property type="entry name" value="vWA-like"/>
    <property type="match status" value="11"/>
</dbReference>
<evidence type="ECO:0000256" key="5">
    <source>
        <dbReference type="SAM" id="MobiDB-lite"/>
    </source>
</evidence>
<keyword evidence="4" id="KW-1015">Disulfide bond</keyword>
<evidence type="ECO:0000313" key="10">
    <source>
        <dbReference type="RefSeq" id="XP_072859592.1"/>
    </source>
</evidence>
<feature type="compositionally biased region" description="Low complexity" evidence="5">
    <location>
        <begin position="1957"/>
        <end position="2015"/>
    </location>
</feature>
<dbReference type="InterPro" id="IPR050525">
    <property type="entry name" value="ECM_Assembly_Org"/>
</dbReference>
<dbReference type="PROSITE" id="PS00280">
    <property type="entry name" value="BPTI_KUNITZ_1"/>
    <property type="match status" value="1"/>
</dbReference>
<feature type="domain" description="VWFA" evidence="7">
    <location>
        <begin position="431"/>
        <end position="603"/>
    </location>
</feature>
<sequence>MNSWSHVLILVCLTTLCSADAQTTVCREASIADLVFLVDGSWSIGLENFKTIQNFLYTLVDSFDIGEDKIQIGLIQYSDRPHNEFFLNSFHNKEEILEKIQNLHYKGGGTKTGESLKFMLDNQFNEIAGSRRHEGVPQIAVVITDGEAQDDIYKPAEEVKNAGITLYAVGIKDAVLSELQEIASDPDETHVYNVTDFAGLQGISQNILQVICTNVVEASQQITQVSPVCRKATVADIVFLVDGSTSIGPVNFQKVKNFLNTLISSLYIGSNQIRIGLAQYSDDTFIEFLLNQYSSKDNILEQIENLPFRSGSTYTGAALESILREFFTNSAGSRAQEDVAQIVILLTDGESNDEVKVPARKLRARGISVYVVGIGVQNTDELKEIASKPSNKFVFSIDSFDVLEELTSSLLQTVCFAVESQIKAFVKHYADIVFLVDSSESMGSSNSEKVKKFIAQIVEKLDVATDKYRIGFAQYSGEGQVEFLLNTYENKEDVLDHIRSSITFKGGPLKTGDALKFLQETFFMEEAGSRFKQGTPQFAVLFVSAKSEDDVKEAAKVLKEAGIKVVIIGILNSDRKEIEAIATSPLIYQVDDVQSLSQLHKNVSDVLEVLVHRQYDDAIDADVPTACSTASVADIVFLVDESSRIGQRNFHQIRTFLLMVISALDIAPNNVRVALVLYSDKPRLEFSLDTFEDKSEVLNYLKKLPYRGGQSYTGAAINFLSKKVFTKEMGSRKDQGIQQVAVVITDGYSLDNFTKPASKLRRSGVTVYAVGIQNTSASGQLYKIASYPPRKHVTSLTSFLQLSNIEWMLKKRLCNDIISQAFVIPVRSRKVKEGCVHTEEADIYFLIDGSGSIYPENFHEMKVFMNELINVFQVGPDRVRFGVVQYESKPQTEFVINQYNTVAGLKEAIRKIQQLGGGTNTGDALRYMQSLFKNAARDNVPQFLIIITDGKSQDQVTKAAEELRQDGIVIYAVGVRDAVRTELEDIAGTKDRMFFVNDFDSLKLIKHDIVQDICSPEACKNVKADIILLIDSSESMDRVQFDQIKEFIELIVNRSDIGTDKVQIGLLQFSSNPQEVFTLNKYNNKDDLRKAIYAMRQMKKGRKAGTALDFTSSYFDTPKGGRPGVKQYLIMVTDGESEDEVKKPARTLRDKGVVIYAIGILKADDSQLVEIAGTQDKVFSEDFVESLMVLEKQILFEICNPEEECKRTEVADIIFLVHGSQDITKFQFKGIQWLMEAIVNDSFVGENHVQFGAIVYSTVPEEQFPLNRYATKAQVREAIQQMTPLQGFTFTARALNFARERFDAAYGGRMPFLGITQIIVLITDEPTTPNDRPNLPTAVQALKQEGIEVIAVGIDDASRTELEEIVGNNGKWFFTPTYNMLRSLHGNITHVICDESKPACATQEADIVFLIDGSGSISPSNFFAMKTFMKKIVDSFIIDRDKVRIGVAQFSKDPKKEFYLNEFFTDIGVKRKIDEIVQLKTSTFTGKGLRFVRSFFEAANGGRKNKGALQFLLVITDGQANDSVDEAAIALRKDGIKVFAIGIGTTNSFELLRIAGDPQRVYVVENFNVLQSIKRKLISEICEPEDLPSQDCNIDISVGVDISERSRSPSAFRLKQKMRTYLPWLMQQMGPMINISCILTSTVNIRFRYQVFADDGQTLFDSDFEAYNDEIIQKFWAVQTTVDTNLNRAFLHFFWDKSLSLASAQSKVLLVFTDGPDDSIEMLKTTVDILRQKGLDALLMIGLENFQEFHELQEIEFGRGFGYREPLQMGNPELPSILWRALDTIAERECCRVCCKCLGEDGIRGAPGSHGRKGRLGYTGSPGHPGEEGGIGDRGPMGLNGMQGDAGCPGARGPKGRRGYRGYKGEEGGVGLDGINGQEGERGSPGSLGPKGCSGQRGREGPRGQPGENGPPGIRGDNGIPGIDNEVRGFPGATGSRGRQGDPGADGVQGETGDKGPNGPVGRRGPPGSKGAPGNEGEPGYPGETGFQGQQGMPGPQGIPGSSGLQGLPGLQGNPGISGRPGSPGKLGSTGQKGEPGDHGEKGLQGPRGPRGFPGLDGKEGYGLQGRKGAKGHYGFLGIPGPQGEDGNPGPPGNKGAKGIRGQRASGGRPGGVGNRGDRGPPGRMGHKGQKGITTMTPCEVVNLTRGNCPCCIGTSTCPAYPTEVVFALDTSEDVTSESFQRMKEIMMSLLKRMKISRSNCPTGARVSILSYNTYPKYLIRFSDFQRNDQLMEAVQKIPWERSSDQRNIGVVMRFIARNVFKHHRQGALMRKVAVFLTAGPSQDATSISTAVLEFSALDITPVVIALREVPNVQQAFSTDDTHQFQLFVWESKEEENFDAVSHCALCYDKCNPAPECEVTAPVPVLIDMDITYIMDSSWNVESEKFETMKEFVSNMLDSFVVTSLPVESDRGARVALLQQAPRNFTVDGPSSPVYDEFDLITYNNKNLMKMHIHESLKQMEGPSAIGHALQWAINNIFLEAPRPRKHRVIFTILGSKTSSWDREKLRQMSLEAKCQGFTLLTLALGSGVDDNEVIELSSAPVEQHLLQLGSVDKPELPYALKFSRAFLNLLKRGINPYPPPDLQEECESLDERYTYQELIGGTSRILFPEPDYKDVLHPSELPRKNMQGKITEATEESVEYKERTAHVDNKYFTHIGVQEGREREDEEHAEQEQSGADACLMHRDSGECDNYHLKWYFNKKLNTCSRFWYGGCGGNKNRFETQEECEALCIKLSL</sequence>
<dbReference type="SUPFAM" id="SSF57362">
    <property type="entry name" value="BPTI-like"/>
    <property type="match status" value="1"/>
</dbReference>
<keyword evidence="9" id="KW-1185">Reference proteome</keyword>
<feature type="domain" description="VWFA" evidence="7">
    <location>
        <begin position="1212"/>
        <end position="1388"/>
    </location>
</feature>
<feature type="domain" description="VWFA" evidence="7">
    <location>
        <begin position="2370"/>
        <end position="2571"/>
    </location>
</feature>
<evidence type="ECO:0000259" key="8">
    <source>
        <dbReference type="PROSITE" id="PS50279"/>
    </source>
</evidence>
<evidence type="ECO:0000259" key="7">
    <source>
        <dbReference type="PROSITE" id="PS50234"/>
    </source>
</evidence>
<feature type="domain" description="VWFA" evidence="7">
    <location>
        <begin position="842"/>
        <end position="1013"/>
    </location>
</feature>
<proteinExistence type="predicted"/>
<dbReference type="PROSITE" id="PS50234">
    <property type="entry name" value="VWFA"/>
    <property type="match status" value="10"/>
</dbReference>
<dbReference type="Pfam" id="PF00014">
    <property type="entry name" value="Kunitz_BPTI"/>
    <property type="match status" value="1"/>
</dbReference>
<keyword evidence="3" id="KW-0176">Collagen</keyword>
<keyword evidence="2" id="KW-0964">Secreted</keyword>
<feature type="domain" description="VWFA" evidence="7">
    <location>
        <begin position="1025"/>
        <end position="1198"/>
    </location>
</feature>
<dbReference type="InterPro" id="IPR036880">
    <property type="entry name" value="Kunitz_BPTI_sf"/>
</dbReference>
<evidence type="ECO:0000256" key="2">
    <source>
        <dbReference type="ARBA" id="ARBA00022530"/>
    </source>
</evidence>
<dbReference type="InterPro" id="IPR020901">
    <property type="entry name" value="Prtase_inh_Kunz-CS"/>
</dbReference>
<dbReference type="RefSeq" id="XP_072859592.1">
    <property type="nucleotide sequence ID" value="XM_073003491.1"/>
</dbReference>
<feature type="compositionally biased region" description="Low complexity" evidence="5">
    <location>
        <begin position="2080"/>
        <end position="2107"/>
    </location>
</feature>
<dbReference type="PRINTS" id="PR00759">
    <property type="entry name" value="BASICPTASE"/>
</dbReference>
<feature type="domain" description="VWFA" evidence="7">
    <location>
        <begin position="236"/>
        <end position="410"/>
    </location>
</feature>
<gene>
    <name evidence="10" type="primary">LOC110086127</name>
</gene>
<dbReference type="Gene3D" id="4.10.410.10">
    <property type="entry name" value="Pancreatic trypsin inhibitor Kunitz domain"/>
    <property type="match status" value="1"/>
</dbReference>
<evidence type="ECO:0000256" key="6">
    <source>
        <dbReference type="SAM" id="SignalP"/>
    </source>
</evidence>
<name>A0ABM5GPK5_9SAUR</name>
<keyword evidence="6" id="KW-0732">Signal</keyword>